<comment type="caution">
    <text evidence="1">The sequence shown here is derived from an EMBL/GenBank/DDBJ whole genome shotgun (WGS) entry which is preliminary data.</text>
</comment>
<evidence type="ECO:0000313" key="1">
    <source>
        <dbReference type="EMBL" id="MFC3963558.1"/>
    </source>
</evidence>
<reference evidence="2" key="1">
    <citation type="journal article" date="2019" name="Int. J. Syst. Evol. Microbiol.">
        <title>The Global Catalogue of Microorganisms (GCM) 10K type strain sequencing project: providing services to taxonomists for standard genome sequencing and annotation.</title>
        <authorList>
            <consortium name="The Broad Institute Genomics Platform"/>
            <consortium name="The Broad Institute Genome Sequencing Center for Infectious Disease"/>
            <person name="Wu L."/>
            <person name="Ma J."/>
        </authorList>
    </citation>
    <scope>NUCLEOTIDE SEQUENCE [LARGE SCALE GENOMIC DNA]</scope>
    <source>
        <strain evidence="2">CGMCC 4.7330</strain>
    </source>
</reference>
<protein>
    <recommendedName>
        <fullName evidence="3">DUF2249 domain-containing protein</fullName>
    </recommendedName>
</protein>
<accession>A0ABV8DUI6</accession>
<dbReference type="RefSeq" id="WP_378613306.1">
    <property type="nucleotide sequence ID" value="NZ_JBHSAX010000014.1"/>
</dbReference>
<sequence length="55" mass="5954">MTDLDTGAPRDVLPSTPLRRAASRLDSVLPPGFRVEIVDSDPEPAPVLRVVTLED</sequence>
<evidence type="ECO:0000313" key="2">
    <source>
        <dbReference type="Proteomes" id="UP001595696"/>
    </source>
</evidence>
<proteinExistence type="predicted"/>
<organism evidence="1 2">
    <name type="scientific">Nocardia jiangsuensis</name>
    <dbReference type="NCBI Taxonomy" id="1691563"/>
    <lineage>
        <taxon>Bacteria</taxon>
        <taxon>Bacillati</taxon>
        <taxon>Actinomycetota</taxon>
        <taxon>Actinomycetes</taxon>
        <taxon>Mycobacteriales</taxon>
        <taxon>Nocardiaceae</taxon>
        <taxon>Nocardia</taxon>
    </lineage>
</organism>
<dbReference type="EMBL" id="JBHSAX010000014">
    <property type="protein sequence ID" value="MFC3963558.1"/>
    <property type="molecule type" value="Genomic_DNA"/>
</dbReference>
<evidence type="ECO:0008006" key="3">
    <source>
        <dbReference type="Google" id="ProtNLM"/>
    </source>
</evidence>
<dbReference type="Proteomes" id="UP001595696">
    <property type="component" value="Unassembled WGS sequence"/>
</dbReference>
<gene>
    <name evidence="1" type="ORF">ACFO0B_16325</name>
</gene>
<name>A0ABV8DUI6_9NOCA</name>
<keyword evidence="2" id="KW-1185">Reference proteome</keyword>